<organism evidence="4 5">
    <name type="scientific">Aspergillus ibericus CBS 121593</name>
    <dbReference type="NCBI Taxonomy" id="1448316"/>
    <lineage>
        <taxon>Eukaryota</taxon>
        <taxon>Fungi</taxon>
        <taxon>Dikarya</taxon>
        <taxon>Ascomycota</taxon>
        <taxon>Pezizomycotina</taxon>
        <taxon>Eurotiomycetes</taxon>
        <taxon>Eurotiomycetidae</taxon>
        <taxon>Eurotiales</taxon>
        <taxon>Aspergillaceae</taxon>
        <taxon>Aspergillus</taxon>
        <taxon>Aspergillus subgen. Circumdati</taxon>
    </lineage>
</organism>
<accession>A0A395H6K2</accession>
<evidence type="ECO:0000313" key="4">
    <source>
        <dbReference type="EMBL" id="RAL03179.1"/>
    </source>
</evidence>
<dbReference type="RefSeq" id="XP_025577506.1">
    <property type="nucleotide sequence ID" value="XM_025716682.1"/>
</dbReference>
<comment type="similarity">
    <text evidence="2">Belongs to the NAD(P)-dependent epimerase/dehydratase family. Dihydroflavonol-4-reductase subfamily.</text>
</comment>
<gene>
    <name evidence="4" type="ORF">BO80DRAFT_377045</name>
</gene>
<dbReference type="Proteomes" id="UP000249402">
    <property type="component" value="Unassembled WGS sequence"/>
</dbReference>
<dbReference type="InterPro" id="IPR036291">
    <property type="entry name" value="NAD(P)-bd_dom_sf"/>
</dbReference>
<dbReference type="Gene3D" id="3.40.50.720">
    <property type="entry name" value="NAD(P)-binding Rossmann-like Domain"/>
    <property type="match status" value="1"/>
</dbReference>
<reference evidence="4 5" key="1">
    <citation type="submission" date="2018-02" db="EMBL/GenBank/DDBJ databases">
        <title>The genomes of Aspergillus section Nigri reveals drivers in fungal speciation.</title>
        <authorList>
            <consortium name="DOE Joint Genome Institute"/>
            <person name="Vesth T.C."/>
            <person name="Nybo J."/>
            <person name="Theobald S."/>
            <person name="Brandl J."/>
            <person name="Frisvad J.C."/>
            <person name="Nielsen K.F."/>
            <person name="Lyhne E.K."/>
            <person name="Kogle M.E."/>
            <person name="Kuo A."/>
            <person name="Riley R."/>
            <person name="Clum A."/>
            <person name="Nolan M."/>
            <person name="Lipzen A."/>
            <person name="Salamov A."/>
            <person name="Henrissat B."/>
            <person name="Wiebenga A."/>
            <person name="De vries R.P."/>
            <person name="Grigoriev I.V."/>
            <person name="Mortensen U.H."/>
            <person name="Andersen M.R."/>
            <person name="Baker S.E."/>
        </authorList>
    </citation>
    <scope>NUCLEOTIDE SEQUENCE [LARGE SCALE GENOMIC DNA]</scope>
    <source>
        <strain evidence="4 5">CBS 121593</strain>
    </source>
</reference>
<sequence>MAPLILLTGATGLIGFRILLEILQSGTYDVRIATRSQAKAESILSNPAIQNLSHGSRLSTIIIPDFTAPGAFNSALKDITYVIYAGSPVPVPGFDPMTQIWTPSIVGPANLLSTALNYTNIKRIIITSSIVGTLDPVPNPSITATATTRIHLPTIPSTFTNIFEAYILAKITELNRTDEFIDTQNPHFSIVHIIPGYVFGHDHLVHDAETARTKASSCGMLLRGFTGEELPNPMHGGFVHIDDLALVHLKALELETTSETPSSFGACTMVDFSSVWEIIEKRFPKAVAEGIFERGEYHTLPVMYDSSETERVLGIKFRAFENAVCDVAVQYLELMGREVA</sequence>
<name>A0A395H6K2_9EURO</name>
<dbReference type="VEuPathDB" id="FungiDB:BO80DRAFT_377045"/>
<dbReference type="PANTHER" id="PTHR10366">
    <property type="entry name" value="NAD DEPENDENT EPIMERASE/DEHYDRATASE"/>
    <property type="match status" value="1"/>
</dbReference>
<dbReference type="InterPro" id="IPR001509">
    <property type="entry name" value="Epimerase_deHydtase"/>
</dbReference>
<dbReference type="EMBL" id="KZ824428">
    <property type="protein sequence ID" value="RAL03179.1"/>
    <property type="molecule type" value="Genomic_DNA"/>
</dbReference>
<keyword evidence="1" id="KW-0560">Oxidoreductase</keyword>
<dbReference type="SUPFAM" id="SSF51735">
    <property type="entry name" value="NAD(P)-binding Rossmann-fold domains"/>
    <property type="match status" value="1"/>
</dbReference>
<dbReference type="AlphaFoldDB" id="A0A395H6K2"/>
<dbReference type="InterPro" id="IPR050425">
    <property type="entry name" value="NAD(P)_dehydrat-like"/>
</dbReference>
<keyword evidence="5" id="KW-1185">Reference proteome</keyword>
<dbReference type="OrthoDB" id="2735536at2759"/>
<dbReference type="Pfam" id="PF01370">
    <property type="entry name" value="Epimerase"/>
    <property type="match status" value="1"/>
</dbReference>
<evidence type="ECO:0000256" key="1">
    <source>
        <dbReference type="ARBA" id="ARBA00023002"/>
    </source>
</evidence>
<protein>
    <submittedName>
        <fullName evidence="4">Cinnamoyl-CoA reductase</fullName>
    </submittedName>
</protein>
<feature type="domain" description="NAD-dependent epimerase/dehydratase" evidence="3">
    <location>
        <begin position="5"/>
        <end position="254"/>
    </location>
</feature>
<evidence type="ECO:0000256" key="2">
    <source>
        <dbReference type="ARBA" id="ARBA00023445"/>
    </source>
</evidence>
<dbReference type="PANTHER" id="PTHR10366:SF564">
    <property type="entry name" value="STEROL-4-ALPHA-CARBOXYLATE 3-DEHYDROGENASE, DECARBOXYLATING"/>
    <property type="match status" value="1"/>
</dbReference>
<evidence type="ECO:0000259" key="3">
    <source>
        <dbReference type="Pfam" id="PF01370"/>
    </source>
</evidence>
<dbReference type="GeneID" id="37221547"/>
<dbReference type="STRING" id="1448316.A0A395H6K2"/>
<dbReference type="GO" id="GO:0016616">
    <property type="term" value="F:oxidoreductase activity, acting on the CH-OH group of donors, NAD or NADP as acceptor"/>
    <property type="evidence" value="ECO:0007669"/>
    <property type="project" value="TreeGrafter"/>
</dbReference>
<evidence type="ECO:0000313" key="5">
    <source>
        <dbReference type="Proteomes" id="UP000249402"/>
    </source>
</evidence>
<proteinExistence type="inferred from homology"/>